<gene>
    <name evidence="2" type="ORF">G8O29_09390</name>
</gene>
<dbReference type="PANTHER" id="PTHR39639">
    <property type="entry name" value="CHROMOSOME 16, WHOLE GENOME SHOTGUN SEQUENCE"/>
    <property type="match status" value="1"/>
</dbReference>
<keyword evidence="3" id="KW-1185">Reference proteome</keyword>
<dbReference type="RefSeq" id="WP_166402986.1">
    <property type="nucleotide sequence ID" value="NZ_JAANHS010000006.1"/>
</dbReference>
<reference evidence="2 3" key="1">
    <citation type="journal article" date="2022" name="Microorganisms">
        <title>Genome Sequence and Characterization of a Xanthorhodopsin-Containing, Aerobic Anoxygenic Phototrophic Rhodobacter Species, Isolated from Mesophilic Conditions at Yellowstone National Park.</title>
        <authorList>
            <person name="Kyndt J.A."/>
            <person name="Robertson S."/>
            <person name="Shoffstall I.B."/>
            <person name="Ramaley R.F."/>
            <person name="Meyer T.E."/>
        </authorList>
    </citation>
    <scope>NUCLEOTIDE SEQUENCE [LARGE SCALE GENOMIC DNA]</scope>
    <source>
        <strain evidence="2 3">M37P</strain>
    </source>
</reference>
<organism evidence="2 3">
    <name type="scientific">Rhodobacter calidifons</name>
    <dbReference type="NCBI Taxonomy" id="2715277"/>
    <lineage>
        <taxon>Bacteria</taxon>
        <taxon>Pseudomonadati</taxon>
        <taxon>Pseudomonadota</taxon>
        <taxon>Alphaproteobacteria</taxon>
        <taxon>Rhodobacterales</taxon>
        <taxon>Rhodobacter group</taxon>
        <taxon>Rhodobacter</taxon>
    </lineage>
</organism>
<protein>
    <submittedName>
        <fullName evidence="2">DUF262 domain-containing protein</fullName>
    </submittedName>
</protein>
<evidence type="ECO:0000313" key="3">
    <source>
        <dbReference type="Proteomes" id="UP001515660"/>
    </source>
</evidence>
<dbReference type="InterPro" id="IPR004919">
    <property type="entry name" value="GmrSD_N"/>
</dbReference>
<dbReference type="PANTHER" id="PTHR39639:SF1">
    <property type="entry name" value="DUF262 DOMAIN-CONTAINING PROTEIN"/>
    <property type="match status" value="1"/>
</dbReference>
<evidence type="ECO:0000313" key="2">
    <source>
        <dbReference type="EMBL" id="NHB76951.1"/>
    </source>
</evidence>
<sequence length="592" mass="65532">MAELSSVPRSIQTVYGWYRNAQLIVNRRYQRKLVWTLEEKRKLIESVNNNYPIPAIILAELPGEQPVYEIIDGLQRLNAILTFIEGAFQSADGLYFNIDSFPSALELQKTGAFPKLEPDAPTQSTANSAKMLDYNMSIAVMRNASDEEINDVFGRINTYGHRLSNQERRQAGLSNDFTDTVRHLAASLRGDVSEEVLPLFAMPSISIDMPSNRHGYDVKADQVFWVKHGIINAAGLRESQDEECIADLVASMVLGEPVNRSRRSLDDLYDQATELAGKNAAGLVTYGVEKCRDEFKYIIGEIEKICEVGGYRPLKQRLFKKTQGNPFPTIFATLFLALHELSIKKGSRIADYAAVAQGIEEKGDKLDAGKKGATEDSRRDNINILKGAIADYFVVDKDIPASIYNNHTVVDIEDAIKRSQIELPFFELKQGLLPIVGAGQDMQPMLEKIVQTACAIANNGPERIGKIVIGVCDKAKDAETIQEVNGVKARRVGSRFVVGINREATRMGLTVEAYVHKVRNYIENSGLSQDLKSTLLANMDYHDYFGLGVLVLTVPAQSGVSSVGEAVFLRKGDQTVKANSLAETLSIAKRFS</sequence>
<dbReference type="Pfam" id="PF03235">
    <property type="entry name" value="GmrSD_N"/>
    <property type="match status" value="1"/>
</dbReference>
<dbReference type="Proteomes" id="UP001515660">
    <property type="component" value="Unassembled WGS sequence"/>
</dbReference>
<dbReference type="InterPro" id="IPR038461">
    <property type="entry name" value="Schlafen_AlbA_2_dom_sf"/>
</dbReference>
<comment type="caution">
    <text evidence="2">The sequence shown here is derived from an EMBL/GenBank/DDBJ whole genome shotgun (WGS) entry which is preliminary data.</text>
</comment>
<feature type="domain" description="GmrSD restriction endonucleases N-terminal" evidence="1">
    <location>
        <begin position="24"/>
        <end position="171"/>
    </location>
</feature>
<evidence type="ECO:0000259" key="1">
    <source>
        <dbReference type="Pfam" id="PF03235"/>
    </source>
</evidence>
<proteinExistence type="predicted"/>
<dbReference type="Gene3D" id="3.30.950.30">
    <property type="entry name" value="Schlafen, AAA domain"/>
    <property type="match status" value="1"/>
</dbReference>
<name>A0ABX0G8B8_9RHOB</name>
<dbReference type="EMBL" id="JAANHS010000006">
    <property type="protein sequence ID" value="NHB76951.1"/>
    <property type="molecule type" value="Genomic_DNA"/>
</dbReference>
<accession>A0ABX0G8B8</accession>